<evidence type="ECO:0000259" key="2">
    <source>
        <dbReference type="PROSITE" id="PS51481"/>
    </source>
</evidence>
<feature type="compositionally biased region" description="Basic and acidic residues" evidence="1">
    <location>
        <begin position="1"/>
        <end position="19"/>
    </location>
</feature>
<dbReference type="EMBL" id="CAKLCM010000003">
    <property type="protein sequence ID" value="CAH0528865.1"/>
    <property type="molecule type" value="Genomic_DNA"/>
</dbReference>
<evidence type="ECO:0000256" key="1">
    <source>
        <dbReference type="SAM" id="MobiDB-lite"/>
    </source>
</evidence>
<keyword evidence="4" id="KW-1185">Reference proteome</keyword>
<feature type="region of interest" description="Disordered" evidence="1">
    <location>
        <begin position="1"/>
        <end position="20"/>
    </location>
</feature>
<dbReference type="Gene3D" id="3.40.50.10440">
    <property type="entry name" value="Dihydroxyacetone kinase, domain 1"/>
    <property type="match status" value="1"/>
</dbReference>
<dbReference type="Pfam" id="PF02733">
    <property type="entry name" value="Dak1"/>
    <property type="match status" value="1"/>
</dbReference>
<comment type="caution">
    <text evidence="3">The sequence shown here is derived from an EMBL/GenBank/DDBJ whole genome shotgun (WGS) entry which is preliminary data.</text>
</comment>
<gene>
    <name evidence="3" type="ORF">VHP8226_02893</name>
</gene>
<name>A0ABM8ZLR5_9VIBR</name>
<feature type="domain" description="DhaK" evidence="2">
    <location>
        <begin position="1"/>
        <end position="82"/>
    </location>
</feature>
<proteinExistence type="predicted"/>
<dbReference type="Proteomes" id="UP000838160">
    <property type="component" value="Unassembled WGS sequence"/>
</dbReference>
<dbReference type="InterPro" id="IPR004006">
    <property type="entry name" value="DhaK_dom"/>
</dbReference>
<reference evidence="3" key="1">
    <citation type="submission" date="2021-12" db="EMBL/GenBank/DDBJ databases">
        <authorList>
            <person name="Rodrigo-Torres L."/>
            <person name="Arahal R. D."/>
            <person name="Lucena T."/>
        </authorList>
    </citation>
    <scope>NUCLEOTIDE SEQUENCE</scope>
    <source>
        <strain evidence="3">CECT 8226</strain>
    </source>
</reference>
<dbReference type="SUPFAM" id="SSF82549">
    <property type="entry name" value="DAK1/DegV-like"/>
    <property type="match status" value="1"/>
</dbReference>
<sequence length="82" mass="8474">MGVSVQKKEAMCSRNKTKDNGVSGKIVARVTPKDPNNVAIVTLGGAGHEPVLSGYVGQGMLDYSVIGDILTALGALNRLAGY</sequence>
<protein>
    <recommendedName>
        <fullName evidence="2">DhaK domain-containing protein</fullName>
    </recommendedName>
</protein>
<dbReference type="PROSITE" id="PS51481">
    <property type="entry name" value="DHAK"/>
    <property type="match status" value="1"/>
</dbReference>
<evidence type="ECO:0000313" key="3">
    <source>
        <dbReference type="EMBL" id="CAH0528865.1"/>
    </source>
</evidence>
<evidence type="ECO:0000313" key="4">
    <source>
        <dbReference type="Proteomes" id="UP000838160"/>
    </source>
</evidence>
<accession>A0ABM8ZLR5</accession>
<organism evidence="3 4">
    <name type="scientific">Vibrio hippocampi</name>
    <dbReference type="NCBI Taxonomy" id="654686"/>
    <lineage>
        <taxon>Bacteria</taxon>
        <taxon>Pseudomonadati</taxon>
        <taxon>Pseudomonadota</taxon>
        <taxon>Gammaproteobacteria</taxon>
        <taxon>Vibrionales</taxon>
        <taxon>Vibrionaceae</taxon>
        <taxon>Vibrio</taxon>
    </lineage>
</organism>